<dbReference type="AlphaFoldDB" id="A0A915JJ86"/>
<protein>
    <submittedName>
        <fullName evidence="2">Uncharacterized protein</fullName>
    </submittedName>
</protein>
<reference evidence="2" key="1">
    <citation type="submission" date="2022-11" db="UniProtKB">
        <authorList>
            <consortium name="WormBaseParasite"/>
        </authorList>
    </citation>
    <scope>IDENTIFICATION</scope>
</reference>
<sequence>MKILPEERQKSLIEVYSINQNQMKYPVDYSEGIPNAMLAGKILTGTGGGIGGGGKLIIPVSAPCTNIAESKTGGIRIMPICVAGDDEDDDGVI</sequence>
<dbReference type="WBParaSite" id="nRc.2.0.1.t26178-RA">
    <property type="protein sequence ID" value="nRc.2.0.1.t26178-RA"/>
    <property type="gene ID" value="nRc.2.0.1.g26178"/>
</dbReference>
<proteinExistence type="predicted"/>
<accession>A0A915JJ86</accession>
<dbReference type="Proteomes" id="UP000887565">
    <property type="component" value="Unplaced"/>
</dbReference>
<keyword evidence="1" id="KW-1185">Reference proteome</keyword>
<evidence type="ECO:0000313" key="1">
    <source>
        <dbReference type="Proteomes" id="UP000887565"/>
    </source>
</evidence>
<name>A0A915JJ86_ROMCU</name>
<evidence type="ECO:0000313" key="2">
    <source>
        <dbReference type="WBParaSite" id="nRc.2.0.1.t26178-RA"/>
    </source>
</evidence>
<organism evidence="1 2">
    <name type="scientific">Romanomermis culicivorax</name>
    <name type="common">Nematode worm</name>
    <dbReference type="NCBI Taxonomy" id="13658"/>
    <lineage>
        <taxon>Eukaryota</taxon>
        <taxon>Metazoa</taxon>
        <taxon>Ecdysozoa</taxon>
        <taxon>Nematoda</taxon>
        <taxon>Enoplea</taxon>
        <taxon>Dorylaimia</taxon>
        <taxon>Mermithida</taxon>
        <taxon>Mermithoidea</taxon>
        <taxon>Mermithidae</taxon>
        <taxon>Romanomermis</taxon>
    </lineage>
</organism>